<feature type="repeat" description="ANK" evidence="1">
    <location>
        <begin position="134"/>
        <end position="166"/>
    </location>
</feature>
<dbReference type="OrthoDB" id="5806726at2759"/>
<dbReference type="SUPFAM" id="SSF48403">
    <property type="entry name" value="Ankyrin repeat"/>
    <property type="match status" value="1"/>
</dbReference>
<dbReference type="PANTHER" id="PTHR24149">
    <property type="entry name" value="ANKYRIN REPEAT DOMAIN-CONTAINING PROTEIN 12"/>
    <property type="match status" value="1"/>
</dbReference>
<dbReference type="Gene3D" id="1.25.40.20">
    <property type="entry name" value="Ankyrin repeat-containing domain"/>
    <property type="match status" value="1"/>
</dbReference>
<evidence type="ECO:0000256" key="1">
    <source>
        <dbReference type="PROSITE-ProRule" id="PRU00023"/>
    </source>
</evidence>
<evidence type="ECO:0000256" key="2">
    <source>
        <dbReference type="SAM" id="MobiDB-lite"/>
    </source>
</evidence>
<gene>
    <name evidence="3" type="primary">Ankrd11</name>
    <name evidence="3" type="ORF">FJT64_001679</name>
</gene>
<name>A0A6A4X9N0_AMPAM</name>
<dbReference type="InterPro" id="IPR036770">
    <property type="entry name" value="Ankyrin_rpt-contain_sf"/>
</dbReference>
<comment type="caution">
    <text evidence="3">The sequence shown here is derived from an EMBL/GenBank/DDBJ whole genome shotgun (WGS) entry which is preliminary data.</text>
</comment>
<sequence>MMLLPCIRVGVKITGRSARASGGSTSDGMEQGRLHHRPPVVPPTRRLAFIPEPVEPEEPPAPTTPRCSWRVAPPPPPPADAAGRAPMSERQQLALLLQLTSPAAPSTPSSGEGSPATPCGATPAQRRLHKRNERGETPLQVASIRGDLRRVRRLIADGADVNAADFAGRWPTEWGGVPPAAYSEQTPNWAGLSSDSRRAYIQSIFSRSIFVAILL</sequence>
<organism evidence="3 4">
    <name type="scientific">Amphibalanus amphitrite</name>
    <name type="common">Striped barnacle</name>
    <name type="synonym">Balanus amphitrite</name>
    <dbReference type="NCBI Taxonomy" id="1232801"/>
    <lineage>
        <taxon>Eukaryota</taxon>
        <taxon>Metazoa</taxon>
        <taxon>Ecdysozoa</taxon>
        <taxon>Arthropoda</taxon>
        <taxon>Crustacea</taxon>
        <taxon>Multicrustacea</taxon>
        <taxon>Cirripedia</taxon>
        <taxon>Thoracica</taxon>
        <taxon>Thoracicalcarea</taxon>
        <taxon>Balanomorpha</taxon>
        <taxon>Balanoidea</taxon>
        <taxon>Balanidae</taxon>
        <taxon>Amphibalaninae</taxon>
        <taxon>Amphibalanus</taxon>
    </lineage>
</organism>
<keyword evidence="4" id="KW-1185">Reference proteome</keyword>
<dbReference type="Proteomes" id="UP000440578">
    <property type="component" value="Unassembled WGS sequence"/>
</dbReference>
<dbReference type="PANTHER" id="PTHR24149:SF14">
    <property type="entry name" value="ANKYRIN REPEAT DOMAIN 12"/>
    <property type="match status" value="1"/>
</dbReference>
<evidence type="ECO:0000313" key="3">
    <source>
        <dbReference type="EMBL" id="KAF0312930.1"/>
    </source>
</evidence>
<reference evidence="3 4" key="1">
    <citation type="submission" date="2019-07" db="EMBL/GenBank/DDBJ databases">
        <title>Draft genome assembly of a fouling barnacle, Amphibalanus amphitrite (Darwin, 1854): The first reference genome for Thecostraca.</title>
        <authorList>
            <person name="Kim W."/>
        </authorList>
    </citation>
    <scope>NUCLEOTIDE SEQUENCE [LARGE SCALE GENOMIC DNA]</scope>
    <source>
        <strain evidence="3">SNU_AA5</strain>
        <tissue evidence="3">Soma without cirri and trophi</tissue>
    </source>
</reference>
<proteinExistence type="predicted"/>
<dbReference type="PROSITE" id="PS50088">
    <property type="entry name" value="ANK_REPEAT"/>
    <property type="match status" value="1"/>
</dbReference>
<dbReference type="InterPro" id="IPR002110">
    <property type="entry name" value="Ankyrin_rpt"/>
</dbReference>
<feature type="region of interest" description="Disordered" evidence="2">
    <location>
        <begin position="102"/>
        <end position="137"/>
    </location>
</feature>
<protein>
    <submittedName>
        <fullName evidence="3">Ankyrin repeat domain-containing protein 11</fullName>
    </submittedName>
</protein>
<dbReference type="Pfam" id="PF00023">
    <property type="entry name" value="Ank"/>
    <property type="match status" value="1"/>
</dbReference>
<dbReference type="InterPro" id="IPR053210">
    <property type="entry name" value="ANKRD12"/>
</dbReference>
<feature type="compositionally biased region" description="Low complexity" evidence="2">
    <location>
        <begin position="102"/>
        <end position="118"/>
    </location>
</feature>
<feature type="region of interest" description="Disordered" evidence="2">
    <location>
        <begin position="17"/>
        <end position="86"/>
    </location>
</feature>
<dbReference type="GO" id="GO:0005654">
    <property type="term" value="C:nucleoplasm"/>
    <property type="evidence" value="ECO:0007669"/>
    <property type="project" value="TreeGrafter"/>
</dbReference>
<dbReference type="AlphaFoldDB" id="A0A6A4X9N0"/>
<accession>A0A6A4X9N0</accession>
<dbReference type="PROSITE" id="PS50297">
    <property type="entry name" value="ANK_REP_REGION"/>
    <property type="match status" value="1"/>
</dbReference>
<evidence type="ECO:0000313" key="4">
    <source>
        <dbReference type="Proteomes" id="UP000440578"/>
    </source>
</evidence>
<dbReference type="EMBL" id="VIIS01000126">
    <property type="protein sequence ID" value="KAF0312930.1"/>
    <property type="molecule type" value="Genomic_DNA"/>
</dbReference>
<feature type="compositionally biased region" description="Low complexity" evidence="2">
    <location>
        <begin position="17"/>
        <end position="28"/>
    </location>
</feature>
<keyword evidence="1" id="KW-0040">ANK repeat</keyword>